<sequence>MSTNTTTATSSSSTATNPNMSPNSRRNLASRLAAQQPHFSSIPAPNFSHLHHQAHQNQGGATPLFELPSDSIFAQPTNPSTLAEEQQPRTYHEMPPNLAYGSVANSAGSFHPIQPPSHYGSRSRSVPPQRAAGILKEDNRGEGSSARALPPIDTKGPWAVAAAATQGKRRHLEDGDKRPTSPHITTATPTNARHTHFALNERNLAHRVASPQEDIQGTGPYIRPSRTPPVKSPPPAQHHRNLDAPTRQTSLGRVAVHAAQSLMEAVAGRVSPANFYRGAQSSHVGEGQGFEDEEEDDEAGKGHGSKRLSGGRFTPTLSSNSSRRKGEGNFVYAWSDRPQSRPHTVSHHLGHHNHNHQHRVGGFVEEPEDFQGVVDGQLREELAGSRRATPAAYRPRPGSPKKKVAYASLTEEREGLSHVVSSTYSSSTLSSHSITIGSPIVIPRARRGAVRLRPKRRKRVSPRSKASRCQRLTFRQQLSVLVSSLVGFLRLLANPHEACCRLGEWWTDQKIAWDEAFRDPVTGQRTLRPPWLQAYVPLLIWLGISLSSTAIVVTFHTKVFTALDHLANYLQKMGLGGRMILGSLIFLTTFPPLPLYSTLIILCGFSFGLWEGFIISYIAALLGAIIVFVLSRSLLRNWMVGLLSKSGGLQKVVRAIEKQPKLLFLVRLAPYPYNLMNTLLASSSTLTLKTYTWCTALALPKLLVHTGLGTSIKNFAAYNGAVAADGGEGADVVSEEDARATRTAETVKHVAGLVGVGLCVGIFIYLFSVARRAVDELDDDEESFAKGDGDEEGEELLDANGDPIDFDDDDDDYFDEDEDDEHDDEHASDGRAWGSSWNVDEGHHAPILSSGSLSDGGARTLALEDAISIVPGAAQASHLDHHHQLISPAVFYTEEAAAERSSGEPDLAEKIAEMEAHADLHEHSLELEHSNRMKEEEEEEEKRRVRRSWEGN</sequence>
<evidence type="ECO:0000313" key="2">
    <source>
        <dbReference type="Proteomes" id="UP000245626"/>
    </source>
</evidence>
<keyword evidence="2" id="KW-1185">Reference proteome</keyword>
<protein>
    <submittedName>
        <fullName evidence="1">Uncharacterized protein</fullName>
    </submittedName>
</protein>
<organism evidence="1 2">
    <name type="scientific">Violaceomyces palustris</name>
    <dbReference type="NCBI Taxonomy" id="1673888"/>
    <lineage>
        <taxon>Eukaryota</taxon>
        <taxon>Fungi</taxon>
        <taxon>Dikarya</taxon>
        <taxon>Basidiomycota</taxon>
        <taxon>Ustilaginomycotina</taxon>
        <taxon>Ustilaginomycetes</taxon>
        <taxon>Violaceomycetales</taxon>
        <taxon>Violaceomycetaceae</taxon>
        <taxon>Violaceomyces</taxon>
    </lineage>
</organism>
<dbReference type="EMBL" id="KZ819963">
    <property type="protein sequence ID" value="PWN50154.1"/>
    <property type="molecule type" value="Genomic_DNA"/>
</dbReference>
<reference evidence="1 2" key="1">
    <citation type="journal article" date="2018" name="Mol. Biol. Evol.">
        <title>Broad Genomic Sampling Reveals a Smut Pathogenic Ancestry of the Fungal Clade Ustilaginomycotina.</title>
        <authorList>
            <person name="Kijpornyongpan T."/>
            <person name="Mondo S.J."/>
            <person name="Barry K."/>
            <person name="Sandor L."/>
            <person name="Lee J."/>
            <person name="Lipzen A."/>
            <person name="Pangilinan J."/>
            <person name="LaButti K."/>
            <person name="Hainaut M."/>
            <person name="Henrissat B."/>
            <person name="Grigoriev I.V."/>
            <person name="Spatafora J.W."/>
            <person name="Aime M.C."/>
        </authorList>
    </citation>
    <scope>NUCLEOTIDE SEQUENCE [LARGE SCALE GENOMIC DNA]</scope>
    <source>
        <strain evidence="1 2">SA 807</strain>
    </source>
</reference>
<gene>
    <name evidence="1" type="ORF">IE53DRAFT_411117</name>
</gene>
<evidence type="ECO:0000313" key="1">
    <source>
        <dbReference type="EMBL" id="PWN50154.1"/>
    </source>
</evidence>
<name>A0ACD0NWQ9_9BASI</name>
<proteinExistence type="predicted"/>
<accession>A0ACD0NWQ9</accession>
<dbReference type="Proteomes" id="UP000245626">
    <property type="component" value="Unassembled WGS sequence"/>
</dbReference>